<organism evidence="2 3">
    <name type="scientific">Ilex paraguariensis</name>
    <name type="common">yerba mate</name>
    <dbReference type="NCBI Taxonomy" id="185542"/>
    <lineage>
        <taxon>Eukaryota</taxon>
        <taxon>Viridiplantae</taxon>
        <taxon>Streptophyta</taxon>
        <taxon>Embryophyta</taxon>
        <taxon>Tracheophyta</taxon>
        <taxon>Spermatophyta</taxon>
        <taxon>Magnoliopsida</taxon>
        <taxon>eudicotyledons</taxon>
        <taxon>Gunneridae</taxon>
        <taxon>Pentapetalae</taxon>
        <taxon>asterids</taxon>
        <taxon>campanulids</taxon>
        <taxon>Aquifoliales</taxon>
        <taxon>Aquifoliaceae</taxon>
        <taxon>Ilex</taxon>
    </lineage>
</organism>
<name>A0ABC8TV10_9AQUA</name>
<dbReference type="EMBL" id="CAUOFW020006168">
    <property type="protein sequence ID" value="CAK9173328.1"/>
    <property type="molecule type" value="Genomic_DNA"/>
</dbReference>
<evidence type="ECO:0000256" key="1">
    <source>
        <dbReference type="SAM" id="Phobius"/>
    </source>
</evidence>
<keyword evidence="1" id="KW-1133">Transmembrane helix</keyword>
<dbReference type="Proteomes" id="UP001642360">
    <property type="component" value="Unassembled WGS sequence"/>
</dbReference>
<accession>A0ABC8TV10</accession>
<feature type="transmembrane region" description="Helical" evidence="1">
    <location>
        <begin position="75"/>
        <end position="96"/>
    </location>
</feature>
<sequence length="193" mass="22105">MSHRLQQLDLRHTFLVVINGVKFIGHQTSSDPFHIISNLTWPKFTFLAITFFFFSFTSFIVPLSPTSLNHLQRELHVRVGTFSPTFAILLVASLLFPQKLFWYAYPIIIFLSFCSTRLSNLFMSFLLWAQDNLCENIHALNCIITATCAVGPNQEATQIHQAGQEIEMAYPYPQQEESDNFEDGVIQLDIQAL</sequence>
<protein>
    <submittedName>
        <fullName evidence="2">Uncharacterized protein</fullName>
    </submittedName>
</protein>
<feature type="transmembrane region" description="Helical" evidence="1">
    <location>
        <begin position="44"/>
        <end position="63"/>
    </location>
</feature>
<keyword evidence="1" id="KW-0812">Transmembrane</keyword>
<evidence type="ECO:0000313" key="3">
    <source>
        <dbReference type="Proteomes" id="UP001642360"/>
    </source>
</evidence>
<gene>
    <name evidence="2" type="ORF">ILEXP_LOCUS43061</name>
</gene>
<keyword evidence="1" id="KW-0472">Membrane</keyword>
<comment type="caution">
    <text evidence="2">The sequence shown here is derived from an EMBL/GenBank/DDBJ whole genome shotgun (WGS) entry which is preliminary data.</text>
</comment>
<evidence type="ECO:0000313" key="2">
    <source>
        <dbReference type="EMBL" id="CAK9173328.1"/>
    </source>
</evidence>
<feature type="transmembrane region" description="Helical" evidence="1">
    <location>
        <begin position="102"/>
        <end position="128"/>
    </location>
</feature>
<keyword evidence="3" id="KW-1185">Reference proteome</keyword>
<dbReference type="AlphaFoldDB" id="A0ABC8TV10"/>
<reference evidence="2 3" key="1">
    <citation type="submission" date="2024-02" db="EMBL/GenBank/DDBJ databases">
        <authorList>
            <person name="Vignale AGUSTIN F."/>
            <person name="Sosa J E."/>
            <person name="Modenutti C."/>
        </authorList>
    </citation>
    <scope>NUCLEOTIDE SEQUENCE [LARGE SCALE GENOMIC DNA]</scope>
</reference>
<proteinExistence type="predicted"/>